<organism evidence="1 2">
    <name type="scientific">Daphnia sinensis</name>
    <dbReference type="NCBI Taxonomy" id="1820382"/>
    <lineage>
        <taxon>Eukaryota</taxon>
        <taxon>Metazoa</taxon>
        <taxon>Ecdysozoa</taxon>
        <taxon>Arthropoda</taxon>
        <taxon>Crustacea</taxon>
        <taxon>Branchiopoda</taxon>
        <taxon>Diplostraca</taxon>
        <taxon>Cladocera</taxon>
        <taxon>Anomopoda</taxon>
        <taxon>Daphniidae</taxon>
        <taxon>Daphnia</taxon>
        <taxon>Daphnia similis group</taxon>
    </lineage>
</organism>
<evidence type="ECO:0000313" key="1">
    <source>
        <dbReference type="EMBL" id="KAI9549190.1"/>
    </source>
</evidence>
<dbReference type="GO" id="GO:0003676">
    <property type="term" value="F:nucleic acid binding"/>
    <property type="evidence" value="ECO:0007669"/>
    <property type="project" value="InterPro"/>
</dbReference>
<keyword evidence="2" id="KW-1185">Reference proteome</keyword>
<dbReference type="Gene3D" id="3.30.420.10">
    <property type="entry name" value="Ribonuclease H-like superfamily/Ribonuclease H"/>
    <property type="match status" value="2"/>
</dbReference>
<proteinExistence type="predicted"/>
<reference evidence="1" key="1">
    <citation type="submission" date="2022-05" db="EMBL/GenBank/DDBJ databases">
        <title>A multi-omics perspective on studying reproductive biology in Daphnia sinensis.</title>
        <authorList>
            <person name="Jia J."/>
        </authorList>
    </citation>
    <scope>NUCLEOTIDE SEQUENCE</scope>
    <source>
        <strain evidence="1">WSL</strain>
    </source>
</reference>
<sequence length="366" mass="41982">MDNYRWVNGPSFLQQEEKAWPITIKLPEPSVEDPEVSATNWIGLVYGPAEENRIRSLLERNSNYDLVMRIVAWVLRFIFNSKLKSSNRDNSSTLLTLSPFLDEEGILRVGGRLNYAPLSFDIKHPKILPHDHPLTRLIVMREHDLLFHPSPERLLSSIRATPCIPLMAPLPRHRLAPFQRPFTHVGMDYFGPCNITIFRRKVKRYVLLITCLNTRAVHLEVAASLDLSSFLIAFASFTARREIEWHFSPPLAPHFGGVWESLVKSAKVALEAIVESRPLTEELLRGFVIQAESLLNGRPLTYVSVDPRDPEPLTPNHFLLVQNSPNTEDDVIEDEKLYSRKHWEAMQVMTTHFWPPMASRVPAHAH</sequence>
<dbReference type="Proteomes" id="UP000820818">
    <property type="component" value="Unassembled WGS sequence"/>
</dbReference>
<accession>A0AAD5KS75</accession>
<dbReference type="InterPro" id="IPR036397">
    <property type="entry name" value="RNaseH_sf"/>
</dbReference>
<dbReference type="SUPFAM" id="SSF53098">
    <property type="entry name" value="Ribonuclease H-like"/>
    <property type="match status" value="1"/>
</dbReference>
<comment type="caution">
    <text evidence="1">The sequence shown here is derived from an EMBL/GenBank/DDBJ whole genome shotgun (WGS) entry which is preliminary data.</text>
</comment>
<dbReference type="PANTHER" id="PTHR47331:SF1">
    <property type="entry name" value="GAG-LIKE PROTEIN"/>
    <property type="match status" value="1"/>
</dbReference>
<dbReference type="AlphaFoldDB" id="A0AAD5KS75"/>
<gene>
    <name evidence="1" type="ORF">GHT06_006839</name>
</gene>
<dbReference type="EMBL" id="WJBH02000350">
    <property type="protein sequence ID" value="KAI9549190.1"/>
    <property type="molecule type" value="Genomic_DNA"/>
</dbReference>
<dbReference type="InterPro" id="IPR012337">
    <property type="entry name" value="RNaseH-like_sf"/>
</dbReference>
<evidence type="ECO:0000313" key="2">
    <source>
        <dbReference type="Proteomes" id="UP000820818"/>
    </source>
</evidence>
<dbReference type="PANTHER" id="PTHR47331">
    <property type="entry name" value="PHD-TYPE DOMAIN-CONTAINING PROTEIN"/>
    <property type="match status" value="1"/>
</dbReference>
<name>A0AAD5KS75_9CRUS</name>
<protein>
    <submittedName>
        <fullName evidence="1">Uncharacterized protein</fullName>
    </submittedName>
</protein>